<evidence type="ECO:0000259" key="7">
    <source>
        <dbReference type="Pfam" id="PF19358"/>
    </source>
</evidence>
<dbReference type="GO" id="GO:0016020">
    <property type="term" value="C:membrane"/>
    <property type="evidence" value="ECO:0007669"/>
    <property type="project" value="UniProtKB-SubCell"/>
</dbReference>
<organism evidence="8 9">
    <name type="scientific">Aestuariirhabdus litorea</name>
    <dbReference type="NCBI Taxonomy" id="2528527"/>
    <lineage>
        <taxon>Bacteria</taxon>
        <taxon>Pseudomonadati</taxon>
        <taxon>Pseudomonadota</taxon>
        <taxon>Gammaproteobacteria</taxon>
        <taxon>Oceanospirillales</taxon>
        <taxon>Aestuariirhabdaceae</taxon>
        <taxon>Aestuariirhabdus</taxon>
    </lineage>
</organism>
<dbReference type="PANTHER" id="PTHR37422:SF13">
    <property type="entry name" value="LIPOPOLYSACCHARIDE BIOSYNTHESIS PROTEIN PA4999-RELATED"/>
    <property type="match status" value="1"/>
</dbReference>
<keyword evidence="4 5" id="KW-0472">Membrane</keyword>
<dbReference type="InterPro" id="IPR017528">
    <property type="entry name" value="CHP03097O-antigen_lig-rel"/>
</dbReference>
<dbReference type="Proteomes" id="UP000280792">
    <property type="component" value="Unassembled WGS sequence"/>
</dbReference>
<feature type="transmembrane region" description="Helical" evidence="5">
    <location>
        <begin position="318"/>
        <end position="336"/>
    </location>
</feature>
<dbReference type="EMBL" id="QWEZ01000001">
    <property type="protein sequence ID" value="RRJ84596.1"/>
    <property type="molecule type" value="Genomic_DNA"/>
</dbReference>
<evidence type="ECO:0000256" key="2">
    <source>
        <dbReference type="ARBA" id="ARBA00022692"/>
    </source>
</evidence>
<dbReference type="InterPro" id="IPR045979">
    <property type="entry name" value="DUF5935"/>
</dbReference>
<feature type="transmembrane region" description="Helical" evidence="5">
    <location>
        <begin position="43"/>
        <end position="63"/>
    </location>
</feature>
<feature type="transmembrane region" description="Helical" evidence="5">
    <location>
        <begin position="75"/>
        <end position="93"/>
    </location>
</feature>
<dbReference type="InterPro" id="IPR051533">
    <property type="entry name" value="WaaL-like"/>
</dbReference>
<feature type="transmembrane region" description="Helical" evidence="5">
    <location>
        <begin position="236"/>
        <end position="253"/>
    </location>
</feature>
<gene>
    <name evidence="8" type="ORF">D0544_05690</name>
</gene>
<comment type="subcellular location">
    <subcellularLocation>
        <location evidence="1">Membrane</location>
        <topology evidence="1">Multi-pass membrane protein</topology>
    </subcellularLocation>
</comment>
<dbReference type="Pfam" id="PF04932">
    <property type="entry name" value="Wzy_C"/>
    <property type="match status" value="1"/>
</dbReference>
<dbReference type="RefSeq" id="WP_125015027.1">
    <property type="nucleotide sequence ID" value="NZ_QWEZ01000001.1"/>
</dbReference>
<dbReference type="Pfam" id="PF19358">
    <property type="entry name" value="DUF5935"/>
    <property type="match status" value="1"/>
</dbReference>
<feature type="transmembrane region" description="Helical" evidence="5">
    <location>
        <begin position="128"/>
        <end position="150"/>
    </location>
</feature>
<protein>
    <submittedName>
        <fullName evidence="8">Putative O-glycosylation ligase, exosortase A system-associated</fullName>
    </submittedName>
</protein>
<feature type="transmembrane region" description="Helical" evidence="5">
    <location>
        <begin position="357"/>
        <end position="374"/>
    </location>
</feature>
<feature type="domain" description="O-antigen ligase-related" evidence="6">
    <location>
        <begin position="201"/>
        <end position="326"/>
    </location>
</feature>
<name>A0A3P3VSC6_9GAMM</name>
<feature type="transmembrane region" description="Helical" evidence="5">
    <location>
        <begin position="105"/>
        <end position="121"/>
    </location>
</feature>
<evidence type="ECO:0000259" key="6">
    <source>
        <dbReference type="Pfam" id="PF04932"/>
    </source>
</evidence>
<dbReference type="AlphaFoldDB" id="A0A3P3VSC6"/>
<keyword evidence="2 5" id="KW-0812">Transmembrane</keyword>
<keyword evidence="8" id="KW-0436">Ligase</keyword>
<evidence type="ECO:0000313" key="9">
    <source>
        <dbReference type="Proteomes" id="UP000280792"/>
    </source>
</evidence>
<keyword evidence="9" id="KW-1185">Reference proteome</keyword>
<evidence type="ECO:0000256" key="5">
    <source>
        <dbReference type="SAM" id="Phobius"/>
    </source>
</evidence>
<comment type="caution">
    <text evidence="8">The sequence shown here is derived from an EMBL/GenBank/DDBJ whole genome shotgun (WGS) entry which is preliminary data.</text>
</comment>
<dbReference type="GO" id="GO:0016874">
    <property type="term" value="F:ligase activity"/>
    <property type="evidence" value="ECO:0007669"/>
    <property type="project" value="UniProtKB-KW"/>
</dbReference>
<dbReference type="PANTHER" id="PTHR37422">
    <property type="entry name" value="TEICHURONIC ACID BIOSYNTHESIS PROTEIN TUAE"/>
    <property type="match status" value="1"/>
</dbReference>
<reference evidence="8 9" key="2">
    <citation type="submission" date="2018-12" db="EMBL/GenBank/DDBJ databases">
        <title>Simiduia agarivorans gen. nov., sp. nov., a marine, agarolytic bacterium isolated from shallow coastal water from Keelung, Taiwan.</title>
        <authorList>
            <person name="Shieh W.Y."/>
        </authorList>
    </citation>
    <scope>NUCLEOTIDE SEQUENCE [LARGE SCALE GENOMIC DNA]</scope>
    <source>
        <strain evidence="8 9">GTF-13</strain>
    </source>
</reference>
<sequence length="418" mass="46441">MRDLFVTSVVALSLLFIIRQPYVGVLVWSWLGYMNPHKLTWGFATTLPFAQVVAVTTLLGMLFCREKYRMPRNGLVFLLVVYSLWLLVTTLDARYSAYAWPQLEKVYKILFMTFVTLYLINSRQRIELLVAVMALSIGFYGIKGGIFTLMTGGGFRIMGPPGTFIGGNNEIGLALIMVVPLFRYFQLSSPLAVVRWGAGIAIALCLVSILGTQSRGALLGLLAMAFMLILMSRKRFVLLVSMAVLLPALVMFMPDSWHSRMESIANYEQDKSAQGRFDAWRFAYEVAKADPLTGGGFEVFAGRTDAHSIYFEVLGEHGFVGLALFLSLLLGGWLVSGKMVKERSMKWRSDLMTMVRVSLVGYAVSGAFLGLAYFDLFYHMLALIIVARTLDQAADRTLSAVSGPEDPHADSPKHRGAQ</sequence>
<accession>A0A3P3VSC6</accession>
<dbReference type="NCBIfam" id="TIGR03097">
    <property type="entry name" value="PEP_O_lig_1"/>
    <property type="match status" value="1"/>
</dbReference>
<feature type="transmembrane region" description="Helical" evidence="5">
    <location>
        <begin position="192"/>
        <end position="210"/>
    </location>
</feature>
<feature type="domain" description="DUF5935" evidence="7">
    <location>
        <begin position="1"/>
        <end position="184"/>
    </location>
</feature>
<dbReference type="InterPro" id="IPR007016">
    <property type="entry name" value="O-antigen_ligase-rel_domated"/>
</dbReference>
<feature type="transmembrane region" description="Helical" evidence="5">
    <location>
        <begin position="216"/>
        <end position="231"/>
    </location>
</feature>
<evidence type="ECO:0000256" key="1">
    <source>
        <dbReference type="ARBA" id="ARBA00004141"/>
    </source>
</evidence>
<proteinExistence type="predicted"/>
<evidence type="ECO:0000313" key="8">
    <source>
        <dbReference type="EMBL" id="RRJ84596.1"/>
    </source>
</evidence>
<feature type="transmembrane region" description="Helical" evidence="5">
    <location>
        <begin position="162"/>
        <end position="185"/>
    </location>
</feature>
<keyword evidence="3 5" id="KW-1133">Transmembrane helix</keyword>
<evidence type="ECO:0000256" key="4">
    <source>
        <dbReference type="ARBA" id="ARBA00023136"/>
    </source>
</evidence>
<evidence type="ECO:0000256" key="3">
    <source>
        <dbReference type="ARBA" id="ARBA00022989"/>
    </source>
</evidence>
<reference evidence="8 9" key="1">
    <citation type="submission" date="2018-08" db="EMBL/GenBank/DDBJ databases">
        <authorList>
            <person name="Khan S.A."/>
        </authorList>
    </citation>
    <scope>NUCLEOTIDE SEQUENCE [LARGE SCALE GENOMIC DNA]</scope>
    <source>
        <strain evidence="8 9">GTF-13</strain>
    </source>
</reference>